<feature type="region of interest" description="Disordered" evidence="1">
    <location>
        <begin position="26"/>
        <end position="75"/>
    </location>
</feature>
<evidence type="ECO:0000313" key="4">
    <source>
        <dbReference type="Proteomes" id="UP000633365"/>
    </source>
</evidence>
<dbReference type="PROSITE" id="PS51257">
    <property type="entry name" value="PROKAR_LIPOPROTEIN"/>
    <property type="match status" value="1"/>
</dbReference>
<gene>
    <name evidence="3" type="ORF">JKK62_02690</name>
</gene>
<accession>A0A934TZG1</accession>
<name>A0A934TZG1_9FIRM</name>
<organism evidence="3 4">
    <name type="scientific">Ruminococcus difficilis</name>
    <dbReference type="NCBI Taxonomy" id="2763069"/>
    <lineage>
        <taxon>Bacteria</taxon>
        <taxon>Bacillati</taxon>
        <taxon>Bacillota</taxon>
        <taxon>Clostridia</taxon>
        <taxon>Eubacteriales</taxon>
        <taxon>Oscillospiraceae</taxon>
        <taxon>Ruminococcus</taxon>
    </lineage>
</organism>
<dbReference type="Proteomes" id="UP000633365">
    <property type="component" value="Unassembled WGS sequence"/>
</dbReference>
<dbReference type="RefSeq" id="WP_201426871.1">
    <property type="nucleotide sequence ID" value="NZ_JAEQMG010000040.1"/>
</dbReference>
<keyword evidence="4" id="KW-1185">Reference proteome</keyword>
<evidence type="ECO:0000256" key="1">
    <source>
        <dbReference type="SAM" id="MobiDB-lite"/>
    </source>
</evidence>
<evidence type="ECO:0000256" key="2">
    <source>
        <dbReference type="SAM" id="SignalP"/>
    </source>
</evidence>
<sequence>MKRLLALLLAGILTASALSACSYLPKKGKSTSPTDAPLPTYVPSSKSSKSEKAKDDEKQDPDVASSNARNKEVKNDSSTAVISDYIKDAKESVIILPGGGEKRCAIPEVLLSSSDAKAANSEIIKTYGTYFDDPEKYNYVSELYYEAYLYDKFLSVYVKEKVDGGNTTGLCYCFDITDGSELSAEKLCSMTNHDYNTAISTLKTNLTSYYDGKYSNLKDNDEMRSKTLEDSNIKASKMFFNDSHELTAMVQIYAAVGGGHWVEIIPAE</sequence>
<feature type="chain" id="PRO_5037726251" description="Lipoprotein" evidence="2">
    <location>
        <begin position="21"/>
        <end position="268"/>
    </location>
</feature>
<reference evidence="3" key="1">
    <citation type="submission" date="2021-01" db="EMBL/GenBank/DDBJ databases">
        <title>Genome public.</title>
        <authorList>
            <person name="Liu C."/>
            <person name="Sun Q."/>
        </authorList>
    </citation>
    <scope>NUCLEOTIDE SEQUENCE</scope>
    <source>
        <strain evidence="3">M6</strain>
    </source>
</reference>
<feature type="signal peptide" evidence="2">
    <location>
        <begin position="1"/>
        <end position="20"/>
    </location>
</feature>
<evidence type="ECO:0008006" key="5">
    <source>
        <dbReference type="Google" id="ProtNLM"/>
    </source>
</evidence>
<comment type="caution">
    <text evidence="3">The sequence shown here is derived from an EMBL/GenBank/DDBJ whole genome shotgun (WGS) entry which is preliminary data.</text>
</comment>
<keyword evidence="2" id="KW-0732">Signal</keyword>
<dbReference type="AlphaFoldDB" id="A0A934TZG1"/>
<proteinExistence type="predicted"/>
<protein>
    <recommendedName>
        <fullName evidence="5">Lipoprotein</fullName>
    </recommendedName>
</protein>
<dbReference type="EMBL" id="JAEQMG010000040">
    <property type="protein sequence ID" value="MBK6087565.1"/>
    <property type="molecule type" value="Genomic_DNA"/>
</dbReference>
<feature type="compositionally biased region" description="Basic and acidic residues" evidence="1">
    <location>
        <begin position="48"/>
        <end position="61"/>
    </location>
</feature>
<evidence type="ECO:0000313" key="3">
    <source>
        <dbReference type="EMBL" id="MBK6087565.1"/>
    </source>
</evidence>